<protein>
    <recommendedName>
        <fullName evidence="1">NADP-dependent oxidoreductase domain-containing protein</fullName>
    </recommendedName>
</protein>
<dbReference type="PRINTS" id="PR00069">
    <property type="entry name" value="ALDKETRDTASE"/>
</dbReference>
<organism evidence="2">
    <name type="scientific">Opuntia streptacantha</name>
    <name type="common">Prickly pear cactus</name>
    <name type="synonym">Opuntia cardona</name>
    <dbReference type="NCBI Taxonomy" id="393608"/>
    <lineage>
        <taxon>Eukaryota</taxon>
        <taxon>Viridiplantae</taxon>
        <taxon>Streptophyta</taxon>
        <taxon>Embryophyta</taxon>
        <taxon>Tracheophyta</taxon>
        <taxon>Spermatophyta</taxon>
        <taxon>Magnoliopsida</taxon>
        <taxon>eudicotyledons</taxon>
        <taxon>Gunneridae</taxon>
        <taxon>Pentapetalae</taxon>
        <taxon>Caryophyllales</taxon>
        <taxon>Cactineae</taxon>
        <taxon>Cactaceae</taxon>
        <taxon>Opuntioideae</taxon>
        <taxon>Opuntia</taxon>
    </lineage>
</organism>
<feature type="domain" description="NADP-dependent oxidoreductase" evidence="1">
    <location>
        <begin position="3"/>
        <end position="87"/>
    </location>
</feature>
<dbReference type="Pfam" id="PF00248">
    <property type="entry name" value="Aldo_ket_red"/>
    <property type="match status" value="1"/>
</dbReference>
<name>A0A7C9DLQ7_OPUST</name>
<dbReference type="InterPro" id="IPR020471">
    <property type="entry name" value="AKR"/>
</dbReference>
<evidence type="ECO:0000259" key="1">
    <source>
        <dbReference type="Pfam" id="PF00248"/>
    </source>
</evidence>
<evidence type="ECO:0000313" key="2">
    <source>
        <dbReference type="EMBL" id="MBA4643583.1"/>
    </source>
</evidence>
<dbReference type="InterPro" id="IPR036812">
    <property type="entry name" value="NAD(P)_OxRdtase_dom_sf"/>
</dbReference>
<accession>A0A7C9DLQ7</accession>
<reference evidence="2" key="2">
    <citation type="submission" date="2020-07" db="EMBL/GenBank/DDBJ databases">
        <authorList>
            <person name="Vera ALvarez R."/>
            <person name="Arias-Moreno D.M."/>
            <person name="Jimenez-Jacinto V."/>
            <person name="Jimenez-Bremont J.F."/>
            <person name="Swaminathan K."/>
            <person name="Moose S.P."/>
            <person name="Guerrero-Gonzalez M.L."/>
            <person name="Marino-Ramirez L."/>
            <person name="Landsman D."/>
            <person name="Rodriguez-Kessler M."/>
            <person name="Delgado-Sanchez P."/>
        </authorList>
    </citation>
    <scope>NUCLEOTIDE SEQUENCE</scope>
    <source>
        <tissue evidence="2">Cladode</tissue>
    </source>
</reference>
<dbReference type="EMBL" id="GISG01134264">
    <property type="protein sequence ID" value="MBA4643583.1"/>
    <property type="molecule type" value="Transcribed_RNA"/>
</dbReference>
<dbReference type="PROSITE" id="PS00062">
    <property type="entry name" value="ALDOKETO_REDUCTASE_2"/>
    <property type="match status" value="1"/>
</dbReference>
<dbReference type="Gene3D" id="3.20.20.100">
    <property type="entry name" value="NADP-dependent oxidoreductase domain"/>
    <property type="match status" value="1"/>
</dbReference>
<dbReference type="SUPFAM" id="SSF51430">
    <property type="entry name" value="NAD(P)-linked oxidoreductase"/>
    <property type="match status" value="1"/>
</dbReference>
<proteinExistence type="predicted"/>
<dbReference type="AlphaFoldDB" id="A0A7C9DLQ7"/>
<dbReference type="GO" id="GO:0016491">
    <property type="term" value="F:oxidoreductase activity"/>
    <property type="evidence" value="ECO:0007669"/>
    <property type="project" value="InterPro"/>
</dbReference>
<dbReference type="PANTHER" id="PTHR11732">
    <property type="entry name" value="ALDO/KETO REDUCTASE"/>
    <property type="match status" value="1"/>
</dbReference>
<dbReference type="InterPro" id="IPR023210">
    <property type="entry name" value="NADP_OxRdtase_dom"/>
</dbReference>
<reference evidence="2" key="1">
    <citation type="journal article" date="2013" name="J. Plant Res.">
        <title>Effect of fungi and light on seed germination of three Opuntia species from semiarid lands of central Mexico.</title>
        <authorList>
            <person name="Delgado-Sanchez P."/>
            <person name="Jimenez-Bremont J.F."/>
            <person name="Guerrero-Gonzalez Mde L."/>
            <person name="Flores J."/>
        </authorList>
    </citation>
    <scope>NUCLEOTIDE SEQUENCE</scope>
    <source>
        <tissue evidence="2">Cladode</tissue>
    </source>
</reference>
<dbReference type="InterPro" id="IPR018170">
    <property type="entry name" value="Aldo/ket_reductase_CS"/>
</dbReference>
<sequence>MDYRHVWEAMEECKKLGLAKSIGVSNFSCKKLEHILGFAVIPPAVNQVEVNPSWQQKELIEFCKANGLIVTGYSPLGAIATFYGSNKLMESDVLKEIATRRNKSVPQVINEE</sequence>